<accession>A0AAV0P2K2</accession>
<dbReference type="Proteomes" id="UP001154282">
    <property type="component" value="Unassembled WGS sequence"/>
</dbReference>
<evidence type="ECO:0000313" key="2">
    <source>
        <dbReference type="Proteomes" id="UP001154282"/>
    </source>
</evidence>
<reference evidence="1" key="1">
    <citation type="submission" date="2022-08" db="EMBL/GenBank/DDBJ databases">
        <authorList>
            <person name="Gutierrez-Valencia J."/>
        </authorList>
    </citation>
    <scope>NUCLEOTIDE SEQUENCE</scope>
</reference>
<organism evidence="1 2">
    <name type="scientific">Linum tenue</name>
    <dbReference type="NCBI Taxonomy" id="586396"/>
    <lineage>
        <taxon>Eukaryota</taxon>
        <taxon>Viridiplantae</taxon>
        <taxon>Streptophyta</taxon>
        <taxon>Embryophyta</taxon>
        <taxon>Tracheophyta</taxon>
        <taxon>Spermatophyta</taxon>
        <taxon>Magnoliopsida</taxon>
        <taxon>eudicotyledons</taxon>
        <taxon>Gunneridae</taxon>
        <taxon>Pentapetalae</taxon>
        <taxon>rosids</taxon>
        <taxon>fabids</taxon>
        <taxon>Malpighiales</taxon>
        <taxon>Linaceae</taxon>
        <taxon>Linum</taxon>
    </lineage>
</organism>
<dbReference type="EMBL" id="CAMGYJ010000008">
    <property type="protein sequence ID" value="CAI0464897.1"/>
    <property type="molecule type" value="Genomic_DNA"/>
</dbReference>
<protein>
    <submittedName>
        <fullName evidence="1">Uncharacterized protein</fullName>
    </submittedName>
</protein>
<proteinExistence type="predicted"/>
<comment type="caution">
    <text evidence="1">The sequence shown here is derived from an EMBL/GenBank/DDBJ whole genome shotgun (WGS) entry which is preliminary data.</text>
</comment>
<gene>
    <name evidence="1" type="ORF">LITE_LOCUS36370</name>
</gene>
<name>A0AAV0P2K2_9ROSI</name>
<sequence>MASSSKLLR</sequence>
<keyword evidence="2" id="KW-1185">Reference proteome</keyword>
<evidence type="ECO:0000313" key="1">
    <source>
        <dbReference type="EMBL" id="CAI0464897.1"/>
    </source>
</evidence>